<evidence type="ECO:0000313" key="1">
    <source>
        <dbReference type="EMBL" id="RFZ79602.1"/>
    </source>
</evidence>
<organism evidence="1 2">
    <name type="scientific">Lacrimispora amygdalina</name>
    <dbReference type="NCBI Taxonomy" id="253257"/>
    <lineage>
        <taxon>Bacteria</taxon>
        <taxon>Bacillati</taxon>
        <taxon>Bacillota</taxon>
        <taxon>Clostridia</taxon>
        <taxon>Lachnospirales</taxon>
        <taxon>Lachnospiraceae</taxon>
        <taxon>Lacrimispora</taxon>
    </lineage>
</organism>
<name>A0A3E2NF13_9FIRM</name>
<reference evidence="1 2" key="1">
    <citation type="submission" date="2018-07" db="EMBL/GenBank/DDBJ databases">
        <title>New species, Clostridium PI-S10-A1B.</title>
        <authorList>
            <person name="Krishna G."/>
            <person name="Summeta K."/>
            <person name="Shikha S."/>
            <person name="Prabhu P.B."/>
            <person name="Suresh K."/>
        </authorList>
    </citation>
    <scope>NUCLEOTIDE SEQUENCE [LARGE SCALE GENOMIC DNA]</scope>
    <source>
        <strain evidence="1 2">PI-S10-A1B</strain>
    </source>
</reference>
<proteinExistence type="predicted"/>
<comment type="caution">
    <text evidence="1">The sequence shown here is derived from an EMBL/GenBank/DDBJ whole genome shotgun (WGS) entry which is preliminary data.</text>
</comment>
<dbReference type="Proteomes" id="UP000260680">
    <property type="component" value="Unassembled WGS sequence"/>
</dbReference>
<dbReference type="RefSeq" id="WP_117416366.1">
    <property type="nucleotide sequence ID" value="NZ_QOHO01000021.1"/>
</dbReference>
<evidence type="ECO:0000313" key="2">
    <source>
        <dbReference type="Proteomes" id="UP000260680"/>
    </source>
</evidence>
<sequence length="725" mass="82133">MADIRQTNRTMVFDFFNPEKPDILTLVGDVRGVDSLSDEHIKRINEALLVTSYEEFENKFNPKVYSVFDSKTKRVRHSLTKLEGIPDNLVTEISINRNNSFFKMFTGLVDHKRALGIKNVDCEYESDLDMITPNKEMDDILQIRKELQYSNAQYAALEDGDPQKRDLGDKLNELVGEIRVNYGNVFNMFPIAIKDCETRLLLGRQESDGKSERIAAGILRMGDNGELKVLEAPKVDETSLTLTDNPSNQGLIEVLEKDYEEASGDEASNYIKALVVRTFCPLTSASEQEIDIQKETENHNAYLELYTEMKNDFIKTVKPLIEKMMGVREFFEQYTVKGKGMRPSLLIMNIAPEMIAKSNNLPRLLTYLNTVNSKNDYDNTVWFSIFPNLSLSRTAGVRTHREYFTGNKKVENADVNTMETLGQLLKVLHEYGIKTFFSFETREETTFNRIATDGINTFVNRCEPLMDKPYSAYAVPCLPNITVVPKDKSGVITGALMVADGEQVYLSKEKEDIMRLWIEGVYISAAYVGAGIMAACQCPEYLKEHFVKNVHPELPGVRYDIEAGNNALVTKTTLAKEITGFTGSVKSDINNKNFGFIFASENAKHNGLPVDRLTVYKARSLASDGTAFEPIYQTQVEAYFNRIFRQATGDYKQDNIISFFSANPNSQMSKWLNQKDYVNTIIQKGDDIRYTLDEANGTCDIEFVFSGSSRNMRIQLQRSTAGKMA</sequence>
<dbReference type="AlphaFoldDB" id="A0A3E2NF13"/>
<dbReference type="OrthoDB" id="1660014at2"/>
<dbReference type="EMBL" id="QOHO01000021">
    <property type="protein sequence ID" value="RFZ79602.1"/>
    <property type="molecule type" value="Genomic_DNA"/>
</dbReference>
<gene>
    <name evidence="1" type="ORF">DS742_07455</name>
</gene>
<protein>
    <submittedName>
        <fullName evidence="1">Transcriptional regulator</fullName>
    </submittedName>
</protein>
<accession>A0A3E2NF13</accession>